<feature type="compositionally biased region" description="Basic residues" evidence="3">
    <location>
        <begin position="31"/>
        <end position="45"/>
    </location>
</feature>
<feature type="domain" description="ABC transporter" evidence="4">
    <location>
        <begin position="353"/>
        <end position="571"/>
    </location>
</feature>
<dbReference type="PANTHER" id="PTHR24220:SF86">
    <property type="entry name" value="ABC TRANSPORTER ABCH.1"/>
    <property type="match status" value="1"/>
</dbReference>
<evidence type="ECO:0000313" key="6">
    <source>
        <dbReference type="Proteomes" id="UP000245876"/>
    </source>
</evidence>
<feature type="compositionally biased region" description="Basic and acidic residues" evidence="3">
    <location>
        <begin position="18"/>
        <end position="30"/>
    </location>
</feature>
<dbReference type="Proteomes" id="UP000245876">
    <property type="component" value="Unassembled WGS sequence"/>
</dbReference>
<keyword evidence="6" id="KW-1185">Reference proteome</keyword>
<dbReference type="GO" id="GO:0005524">
    <property type="term" value="F:ATP binding"/>
    <property type="evidence" value="ECO:0007669"/>
    <property type="project" value="UniProtKB-KW"/>
</dbReference>
<dbReference type="InterPro" id="IPR017871">
    <property type="entry name" value="ABC_transporter-like_CS"/>
</dbReference>
<protein>
    <recommendedName>
        <fullName evidence="4">ABC transporter domain-containing protein</fullName>
    </recommendedName>
</protein>
<dbReference type="SMART" id="SM00382">
    <property type="entry name" value="AAA"/>
    <property type="match status" value="1"/>
</dbReference>
<dbReference type="AlphaFoldDB" id="A0A2U2NCX4"/>
<feature type="compositionally biased region" description="Basic residues" evidence="3">
    <location>
        <begin position="202"/>
        <end position="213"/>
    </location>
</feature>
<proteinExistence type="predicted"/>
<reference evidence="5 6" key="1">
    <citation type="journal article" date="2018" name="Int. J. Syst. Evol. Microbiol.">
        <title>Bifidobacterium callitrichidarum sp. nov. from the faeces of the emperor tamarin (Saguinus imperator).</title>
        <authorList>
            <person name="Modesto M."/>
            <person name="Michelini S."/>
            <person name="Sansosti M.C."/>
            <person name="De Filippo C."/>
            <person name="Cavalieri D."/>
            <person name="Qvirist L."/>
            <person name="Andlid T."/>
            <person name="Spiezio C."/>
            <person name="Sandri C."/>
            <person name="Pascarelli S."/>
            <person name="Sgorbati B."/>
            <person name="Mattarelli P."/>
        </authorList>
    </citation>
    <scope>NUCLEOTIDE SEQUENCE [LARGE SCALE GENOMIC DNA]</scope>
    <source>
        <strain evidence="5 6">TRI 5</strain>
    </source>
</reference>
<evidence type="ECO:0000256" key="1">
    <source>
        <dbReference type="ARBA" id="ARBA00022741"/>
    </source>
</evidence>
<feature type="compositionally biased region" description="Basic residues" evidence="3">
    <location>
        <begin position="8"/>
        <end position="17"/>
    </location>
</feature>
<evidence type="ECO:0000256" key="2">
    <source>
        <dbReference type="ARBA" id="ARBA00022840"/>
    </source>
</evidence>
<evidence type="ECO:0000256" key="3">
    <source>
        <dbReference type="SAM" id="MobiDB-lite"/>
    </source>
</evidence>
<dbReference type="GO" id="GO:0016887">
    <property type="term" value="F:ATP hydrolysis activity"/>
    <property type="evidence" value="ECO:0007669"/>
    <property type="project" value="InterPro"/>
</dbReference>
<dbReference type="PANTHER" id="PTHR24220">
    <property type="entry name" value="IMPORT ATP-BINDING PROTEIN"/>
    <property type="match status" value="1"/>
</dbReference>
<gene>
    <name evidence="5" type="ORF">DF196_01320</name>
</gene>
<feature type="compositionally biased region" description="Basic and acidic residues" evidence="3">
    <location>
        <begin position="296"/>
        <end position="334"/>
    </location>
</feature>
<dbReference type="PROSITE" id="PS00211">
    <property type="entry name" value="ABC_TRANSPORTER_1"/>
    <property type="match status" value="1"/>
</dbReference>
<feature type="region of interest" description="Disordered" evidence="3">
    <location>
        <begin position="148"/>
        <end position="351"/>
    </location>
</feature>
<dbReference type="InterPro" id="IPR015854">
    <property type="entry name" value="ABC_transpr_LolD-like"/>
</dbReference>
<dbReference type="InterPro" id="IPR003593">
    <property type="entry name" value="AAA+_ATPase"/>
</dbReference>
<dbReference type="Gene3D" id="3.40.50.300">
    <property type="entry name" value="P-loop containing nucleotide triphosphate hydrolases"/>
    <property type="match status" value="1"/>
</dbReference>
<evidence type="ECO:0000313" key="5">
    <source>
        <dbReference type="EMBL" id="PWG66948.1"/>
    </source>
</evidence>
<keyword evidence="2" id="KW-0067">ATP-binding</keyword>
<dbReference type="Pfam" id="PF00005">
    <property type="entry name" value="ABC_tran"/>
    <property type="match status" value="1"/>
</dbReference>
<dbReference type="PROSITE" id="PS50893">
    <property type="entry name" value="ABC_TRANSPORTER_2"/>
    <property type="match status" value="1"/>
</dbReference>
<feature type="region of interest" description="Disordered" evidence="3">
    <location>
        <begin position="1"/>
        <end position="107"/>
    </location>
</feature>
<dbReference type="InterPro" id="IPR027417">
    <property type="entry name" value="P-loop_NTPase"/>
</dbReference>
<evidence type="ECO:0000259" key="4">
    <source>
        <dbReference type="PROSITE" id="PS50893"/>
    </source>
</evidence>
<accession>A0A2U2NCX4</accession>
<dbReference type="GO" id="GO:0022857">
    <property type="term" value="F:transmembrane transporter activity"/>
    <property type="evidence" value="ECO:0007669"/>
    <property type="project" value="TreeGrafter"/>
</dbReference>
<feature type="compositionally biased region" description="Basic and acidic residues" evidence="3">
    <location>
        <begin position="253"/>
        <end position="265"/>
    </location>
</feature>
<dbReference type="EMBL" id="QFFM01000002">
    <property type="protein sequence ID" value="PWG66948.1"/>
    <property type="molecule type" value="Genomic_DNA"/>
</dbReference>
<feature type="compositionally biased region" description="Basic residues" evidence="3">
    <location>
        <begin position="80"/>
        <end position="96"/>
    </location>
</feature>
<sequence length="571" mass="63818">MGIDPRHHAARRLRGKRVHDDAQRRADRVQRDRRRGPSAGRRRGHVLPAVPPAVPEQDGPQGRGWPAGHAGTGQGVHRDHQQHRDRRSRVRQRHTGHRPDGQRRRRVPPAGLVLPRALRVHRLPGGPVAGARQRAYRRHRRQGVRHAAGLGGHIRPEHRRHQPGPVSRHPARPKFAEPAQRHRTRRGGDQNGHVRPIPNPARRIHHGKPRRRPDTRAAPIEHGTAPTGQGPHRTRADVPARTVRLPRTHRHRDHPDIVREPRKGTAVDARPPALRRHRRRRDDPRRRTHPQHAAARRRDAGMLPADRRTGGHRIPDDDRHHPRHGDPDLDDRRATRNHTHPMKEAPAMPQTTIDARHLTKRYTDGQAQLLAVHDISLHASAGESIAIMGPSGCGKSTLLRMIGLSMKPPPAPCSCRDARHRKTTRTVPHGATACSASSRRTTRSLEDEPAWVNVAIPVEYANPRIGRAERRQRATAALEQVGLAGKARRMPRQLSGGEQQRIAIARATVMHPAIIIADEPTAALDTHTADTIMTTLLAQCKQGTTLILATHDPRVAAQCDTTLTMRDGAFL</sequence>
<organism evidence="5 6">
    <name type="scientific">Bifidobacterium callitrichidarum</name>
    <dbReference type="NCBI Taxonomy" id="2052941"/>
    <lineage>
        <taxon>Bacteria</taxon>
        <taxon>Bacillati</taxon>
        <taxon>Actinomycetota</taxon>
        <taxon>Actinomycetes</taxon>
        <taxon>Bifidobacteriales</taxon>
        <taxon>Bifidobacteriaceae</taxon>
        <taxon>Bifidobacterium</taxon>
    </lineage>
</organism>
<name>A0A2U2NCX4_9BIFI</name>
<dbReference type="SUPFAM" id="SSF52540">
    <property type="entry name" value="P-loop containing nucleoside triphosphate hydrolases"/>
    <property type="match status" value="1"/>
</dbReference>
<feature type="compositionally biased region" description="Basic residues" evidence="3">
    <location>
        <begin position="273"/>
        <end position="290"/>
    </location>
</feature>
<comment type="caution">
    <text evidence="5">The sequence shown here is derived from an EMBL/GenBank/DDBJ whole genome shotgun (WGS) entry which is preliminary data.</text>
</comment>
<keyword evidence="1" id="KW-0547">Nucleotide-binding</keyword>
<dbReference type="GO" id="GO:0005886">
    <property type="term" value="C:plasma membrane"/>
    <property type="evidence" value="ECO:0007669"/>
    <property type="project" value="TreeGrafter"/>
</dbReference>
<dbReference type="InterPro" id="IPR003439">
    <property type="entry name" value="ABC_transporter-like_ATP-bd"/>
</dbReference>